<evidence type="ECO:0000313" key="3">
    <source>
        <dbReference type="Proteomes" id="UP000265560"/>
    </source>
</evidence>
<proteinExistence type="predicted"/>
<dbReference type="AlphaFoldDB" id="A0A385Z5U8"/>
<keyword evidence="3" id="KW-1185">Reference proteome</keyword>
<gene>
    <name evidence="2" type="ORF">D3880_14250</name>
</gene>
<dbReference type="OrthoDB" id="6358391at2"/>
<feature type="chain" id="PRO_5017405274" description="F0F1-type ATP synthase subunit beta" evidence="1">
    <location>
        <begin position="24"/>
        <end position="268"/>
    </location>
</feature>
<accession>A0A385Z5U8</accession>
<dbReference type="KEGG" id="pcav:D3880_14250"/>
<dbReference type="RefSeq" id="WP_119894102.1">
    <property type="nucleotide sequence ID" value="NZ_CP032419.1"/>
</dbReference>
<feature type="signal peptide" evidence="1">
    <location>
        <begin position="1"/>
        <end position="23"/>
    </location>
</feature>
<reference evidence="3" key="1">
    <citation type="submission" date="2018-09" db="EMBL/GenBank/DDBJ databases">
        <authorList>
            <person name="Zhu H."/>
        </authorList>
    </citation>
    <scope>NUCLEOTIDE SEQUENCE [LARGE SCALE GENOMIC DNA]</scope>
    <source>
        <strain evidence="3">K2W31S-8</strain>
    </source>
</reference>
<evidence type="ECO:0000256" key="1">
    <source>
        <dbReference type="SAM" id="SignalP"/>
    </source>
</evidence>
<sequence>MTRRWLAISLTALLCAGLSTAFAAPADDLLKLHQVRLAAQKTLGDFYMYNGMEGDQRYARMIDESLQQTDAHLKELGAMPGESSRALRTQFDTQWQSYESELKTLISALKDQGVTDLQAIAELTTRNQQLLALSNELYNKIQQEGAVQVPPLTQQSRDQSLLMQTIAVDYASRSASVGGSFFGGADEARPIEELVKEFAGKLSSMENAPQNTAQIKQELENVSTKWRYIEKSLQNYNENSVPFLVNKYADRIIEGLETVSAQYAGAKL</sequence>
<dbReference type="EMBL" id="CP032419">
    <property type="protein sequence ID" value="AYC33447.1"/>
    <property type="molecule type" value="Genomic_DNA"/>
</dbReference>
<organism evidence="2 3">
    <name type="scientific">Pseudomonas cavernae</name>
    <dbReference type="NCBI Taxonomy" id="2320867"/>
    <lineage>
        <taxon>Bacteria</taxon>
        <taxon>Pseudomonadati</taxon>
        <taxon>Pseudomonadota</taxon>
        <taxon>Gammaproteobacteria</taxon>
        <taxon>Pseudomonadales</taxon>
        <taxon>Pseudomonadaceae</taxon>
        <taxon>Pseudomonas</taxon>
    </lineage>
</organism>
<keyword evidence="1" id="KW-0732">Signal</keyword>
<name>A0A385Z5U8_9PSED</name>
<dbReference type="Proteomes" id="UP000265560">
    <property type="component" value="Chromosome"/>
</dbReference>
<evidence type="ECO:0000313" key="2">
    <source>
        <dbReference type="EMBL" id="AYC33447.1"/>
    </source>
</evidence>
<protein>
    <recommendedName>
        <fullName evidence="4">F0F1-type ATP synthase subunit beta</fullName>
    </recommendedName>
</protein>
<evidence type="ECO:0008006" key="4">
    <source>
        <dbReference type="Google" id="ProtNLM"/>
    </source>
</evidence>